<evidence type="ECO:0000256" key="6">
    <source>
        <dbReference type="ARBA" id="ARBA00022990"/>
    </source>
</evidence>
<dbReference type="InterPro" id="IPR045851">
    <property type="entry name" value="AMP-bd_C_sf"/>
</dbReference>
<accession>U7V461</accession>
<evidence type="ECO:0000313" key="11">
    <source>
        <dbReference type="EMBL" id="ERT66492.1"/>
    </source>
</evidence>
<evidence type="ECO:0000259" key="8">
    <source>
        <dbReference type="Pfam" id="PF00501"/>
    </source>
</evidence>
<keyword evidence="6" id="KW-0007">Acetylation</keyword>
<dbReference type="EMBL" id="AXZG01000035">
    <property type="protein sequence ID" value="ERT66492.1"/>
    <property type="molecule type" value="Genomic_DNA"/>
</dbReference>
<dbReference type="AlphaFoldDB" id="U7V461"/>
<reference evidence="11 12" key="1">
    <citation type="submission" date="2013-08" db="EMBL/GenBank/DDBJ databases">
        <authorList>
            <person name="Weinstock G."/>
            <person name="Sodergren E."/>
            <person name="Wylie T."/>
            <person name="Fulton L."/>
            <person name="Fulton R."/>
            <person name="Fronick C."/>
            <person name="O'Laughlin M."/>
            <person name="Godfrey J."/>
            <person name="Miner T."/>
            <person name="Herter B."/>
            <person name="Appelbaum E."/>
            <person name="Cordes M."/>
            <person name="Lek S."/>
            <person name="Wollam A."/>
            <person name="Pepin K.H."/>
            <person name="Palsikar V.B."/>
            <person name="Mitreva M."/>
            <person name="Wilson R.K."/>
        </authorList>
    </citation>
    <scope>NUCLEOTIDE SEQUENCE [LARGE SCALE GENOMIC DNA]</scope>
    <source>
        <strain evidence="11 12">F0184</strain>
    </source>
</reference>
<dbReference type="PANTHER" id="PTHR24095:SF14">
    <property type="entry name" value="ACETYL-COENZYME A SYNTHETASE 1"/>
    <property type="match status" value="1"/>
</dbReference>
<dbReference type="GO" id="GO:0005829">
    <property type="term" value="C:cytosol"/>
    <property type="evidence" value="ECO:0007669"/>
    <property type="project" value="TreeGrafter"/>
</dbReference>
<evidence type="ECO:0000259" key="9">
    <source>
        <dbReference type="Pfam" id="PF13193"/>
    </source>
</evidence>
<dbReference type="Gene3D" id="3.30.300.30">
    <property type="match status" value="1"/>
</dbReference>
<evidence type="ECO:0000313" key="12">
    <source>
        <dbReference type="Proteomes" id="UP000017174"/>
    </source>
</evidence>
<evidence type="ECO:0000259" key="10">
    <source>
        <dbReference type="Pfam" id="PF16177"/>
    </source>
</evidence>
<dbReference type="HOGENOM" id="CLU_000022_3_6_11"/>
<dbReference type="PATRIC" id="fig|888019.4.peg.978"/>
<sequence>MGDTVGLPSPFSFTNPLAPTPNPAHESDEARVAFWEKQAERLSWGKAWDNAHTFQKPQVIGTDAEGIEEYSVPEIKWFEGGKLNVAYNCVDRHVEAGRGDKVALYFEGEPGDREAITYAELQRRIARAANGLLKLGVRKGDRVVIYLPVIPETIIFTLACARIGAIHSLVFGGFSAEALKFRVEDTGAKVLITTDGQNRRGKVVPVKVNADEACSGENNIEHVIVVDRTSAADPVAHAQVPWTAGRDIWYHDLVDDQPDTHEYELHDAEDPLFIIYTSGTTGKPKGLVHTMAGYLVQTAYTHALLYDLLPDYVDDDGVLRPDELSAVNDPTKVESTVHWCTADLAWVTAHTYEIYGPLVNGVTEVIFEGTPNTPHYGRHFEVIERYGVTNYYTAPTLIRSLMGAFPDGPEPGKYDFSSVRLLGSVGESINPQAWKWLRKHVGGGTASFIDTWWQSETGSTICSPRPHDPAFAPEGTFPEGTPHCAPLPGCATREVPGVSVRVVDEHGDLVEPGKQGFIVVDKIGPSMARTVWGDPQRYLNSYWKHYGTRGWFLAGDGAKVDDEGNVYILGRIDDVINISGHRLSTIEIESALVTHPAVVEAGVCPVEDELTGHQAVAYVTLTDEGRALTEDELKTVLTQHVREHIGPIAKPKDVVAVADIPKTRSGKITRRLLGELYQGHKLGDISSLQNEEALGAIAQVLVDTGRVSPDAFAEDQAAA</sequence>
<dbReference type="GO" id="GO:0005524">
    <property type="term" value="F:ATP binding"/>
    <property type="evidence" value="ECO:0007669"/>
    <property type="project" value="UniProtKB-KW"/>
</dbReference>
<organism evidence="11 12">
    <name type="scientific">Rothia aeria F0184</name>
    <dbReference type="NCBI Taxonomy" id="888019"/>
    <lineage>
        <taxon>Bacteria</taxon>
        <taxon>Bacillati</taxon>
        <taxon>Actinomycetota</taxon>
        <taxon>Actinomycetes</taxon>
        <taxon>Micrococcales</taxon>
        <taxon>Micrococcaceae</taxon>
        <taxon>Rothia</taxon>
    </lineage>
</organism>
<protein>
    <recommendedName>
        <fullName evidence="2">acetate--CoA ligase</fullName>
        <ecNumber evidence="2">6.2.1.1</ecNumber>
    </recommendedName>
</protein>
<keyword evidence="3 11" id="KW-0436">Ligase</keyword>
<evidence type="ECO:0000256" key="5">
    <source>
        <dbReference type="ARBA" id="ARBA00022840"/>
    </source>
</evidence>
<keyword evidence="4" id="KW-0547">Nucleotide-binding</keyword>
<evidence type="ECO:0000256" key="7">
    <source>
        <dbReference type="SAM" id="MobiDB-lite"/>
    </source>
</evidence>
<dbReference type="GO" id="GO:0006085">
    <property type="term" value="P:acetyl-CoA biosynthetic process"/>
    <property type="evidence" value="ECO:0007669"/>
    <property type="project" value="TreeGrafter"/>
</dbReference>
<dbReference type="InterPro" id="IPR042099">
    <property type="entry name" value="ANL_N_sf"/>
</dbReference>
<dbReference type="InterPro" id="IPR032387">
    <property type="entry name" value="ACAS_N"/>
</dbReference>
<proteinExistence type="inferred from homology"/>
<dbReference type="InterPro" id="IPR025110">
    <property type="entry name" value="AMP-bd_C"/>
</dbReference>
<evidence type="ECO:0000256" key="4">
    <source>
        <dbReference type="ARBA" id="ARBA00022741"/>
    </source>
</evidence>
<gene>
    <name evidence="11" type="ORF">HMPREF0742_01147</name>
</gene>
<dbReference type="PROSITE" id="PS00455">
    <property type="entry name" value="AMP_BINDING"/>
    <property type="match status" value="1"/>
</dbReference>
<comment type="caution">
    <text evidence="11">The sequence shown here is derived from an EMBL/GenBank/DDBJ whole genome shotgun (WGS) entry which is preliminary data.</text>
</comment>
<dbReference type="GO" id="GO:0003987">
    <property type="term" value="F:acetate-CoA ligase activity"/>
    <property type="evidence" value="ECO:0007669"/>
    <property type="project" value="UniProtKB-EC"/>
</dbReference>
<dbReference type="EC" id="6.2.1.1" evidence="2"/>
<dbReference type="InterPro" id="IPR000873">
    <property type="entry name" value="AMP-dep_synth/lig_dom"/>
</dbReference>
<evidence type="ECO:0000256" key="1">
    <source>
        <dbReference type="ARBA" id="ARBA00006432"/>
    </source>
</evidence>
<comment type="similarity">
    <text evidence="1">Belongs to the ATP-dependent AMP-binding enzyme family.</text>
</comment>
<keyword evidence="5" id="KW-0067">ATP-binding</keyword>
<feature type="domain" description="AMP-dependent synthetase/ligase" evidence="8">
    <location>
        <begin position="96"/>
        <end position="530"/>
    </location>
</feature>
<dbReference type="Pfam" id="PF13193">
    <property type="entry name" value="AMP-binding_C"/>
    <property type="match status" value="1"/>
</dbReference>
<evidence type="ECO:0000256" key="2">
    <source>
        <dbReference type="ARBA" id="ARBA00013275"/>
    </source>
</evidence>
<dbReference type="InterPro" id="IPR020845">
    <property type="entry name" value="AMP-binding_CS"/>
</dbReference>
<dbReference type="Proteomes" id="UP000017174">
    <property type="component" value="Unassembled WGS sequence"/>
</dbReference>
<feature type="domain" description="Acetyl-coenzyme A synthetase N-terminal" evidence="10">
    <location>
        <begin position="26"/>
        <end position="89"/>
    </location>
</feature>
<dbReference type="Gene3D" id="3.40.50.12780">
    <property type="entry name" value="N-terminal domain of ligase-like"/>
    <property type="match status" value="1"/>
</dbReference>
<dbReference type="SUPFAM" id="SSF56801">
    <property type="entry name" value="Acetyl-CoA synthetase-like"/>
    <property type="match status" value="1"/>
</dbReference>
<dbReference type="Pfam" id="PF00501">
    <property type="entry name" value="AMP-binding"/>
    <property type="match status" value="1"/>
</dbReference>
<dbReference type="PANTHER" id="PTHR24095">
    <property type="entry name" value="ACETYL-COENZYME A SYNTHETASE"/>
    <property type="match status" value="1"/>
</dbReference>
<evidence type="ECO:0000256" key="3">
    <source>
        <dbReference type="ARBA" id="ARBA00022598"/>
    </source>
</evidence>
<dbReference type="Pfam" id="PF16177">
    <property type="entry name" value="ACAS_N"/>
    <property type="match status" value="1"/>
</dbReference>
<feature type="region of interest" description="Disordered" evidence="7">
    <location>
        <begin position="1"/>
        <end position="27"/>
    </location>
</feature>
<name>U7V461_9MICC</name>
<feature type="domain" description="AMP-binding enzyme C-terminal" evidence="9">
    <location>
        <begin position="587"/>
        <end position="667"/>
    </location>
</feature>